<dbReference type="PRINTS" id="PR01415">
    <property type="entry name" value="ANKYRIN"/>
</dbReference>
<dbReference type="SUPFAM" id="SSF52540">
    <property type="entry name" value="P-loop containing nucleoside triphosphate hydrolases"/>
    <property type="match status" value="1"/>
</dbReference>
<dbReference type="Pfam" id="PF12796">
    <property type="entry name" value="Ank_2"/>
    <property type="match status" value="1"/>
</dbReference>
<dbReference type="PANTHER" id="PTHR10039:SF17">
    <property type="entry name" value="FUNGAL STAND N-TERMINAL GOODBYE DOMAIN-CONTAINING PROTEIN-RELATED"/>
    <property type="match status" value="1"/>
</dbReference>
<protein>
    <recommendedName>
        <fullName evidence="3">Nephrocystin 3-like N-terminal domain-containing protein</fullName>
    </recommendedName>
</protein>
<evidence type="ECO:0000313" key="5">
    <source>
        <dbReference type="Proteomes" id="UP000605986"/>
    </source>
</evidence>
<dbReference type="PROSITE" id="PS50297">
    <property type="entry name" value="ANK_REP_REGION"/>
    <property type="match status" value="3"/>
</dbReference>
<evidence type="ECO:0000259" key="3">
    <source>
        <dbReference type="Pfam" id="PF24883"/>
    </source>
</evidence>
<dbReference type="OrthoDB" id="2378324at2759"/>
<reference evidence="4" key="1">
    <citation type="submission" date="2020-01" db="EMBL/GenBank/DDBJ databases">
        <title>Identification and distribution of gene clusters putatively required for synthesis of sphingolipid metabolism inhibitors in phylogenetically diverse species of the filamentous fungus Fusarium.</title>
        <authorList>
            <person name="Kim H.-S."/>
            <person name="Busman M."/>
            <person name="Brown D.W."/>
            <person name="Divon H."/>
            <person name="Uhlig S."/>
            <person name="Proctor R.H."/>
        </authorList>
    </citation>
    <scope>NUCLEOTIDE SEQUENCE</scope>
    <source>
        <strain evidence="4">NRRL 53441</strain>
    </source>
</reference>
<dbReference type="Gene3D" id="3.40.50.300">
    <property type="entry name" value="P-loop containing nucleotide triphosphate hydrolases"/>
    <property type="match status" value="1"/>
</dbReference>
<feature type="domain" description="Nephrocystin 3-like N-terminal" evidence="3">
    <location>
        <begin position="32"/>
        <end position="196"/>
    </location>
</feature>
<feature type="repeat" description="ANK" evidence="2">
    <location>
        <begin position="500"/>
        <end position="533"/>
    </location>
</feature>
<evidence type="ECO:0000256" key="1">
    <source>
        <dbReference type="ARBA" id="ARBA00022737"/>
    </source>
</evidence>
<comment type="caution">
    <text evidence="4">The sequence shown here is derived from an EMBL/GenBank/DDBJ whole genome shotgun (WGS) entry which is preliminary data.</text>
</comment>
<keyword evidence="1" id="KW-0677">Repeat</keyword>
<sequence length="635" mass="70910">MSVNPGTLAKKLNPGDQSTAQQRLFDAARIPGTCQWFFDHEQVQDWLTGHEHRLLWLHGPSATGKTFISSSLVNNILKDQVESNVGIAAFHFGRNDIQTNLADYNHAFRSIMRQLVSQLKPDSKVLPEIHGTSEADFGDVKSSVMMLKTLTNGFNKIIIILDGIDVSNEYDLLRLLKLLLGGSRPVPRLRVMMISRSAPPSALVDEFRSLSIEARASEKDLSLYHARGIDESPVNPEVLDESHTVLFPYQKLMDMADGLFLPLLPSWFTNIGSQPSQPLLSLVESWLPGSTMDVPRAFCEDLVHDLNSTSHAEVIFCVLYHLVAVEDMGYTFTLPMAYEAFDAWDVKHHDSTNFSIAEISEACAGLVFVDTETRVIKMRSPLLMEYLRAKVFGDDEKIRSVTASFQYLSKDEFASGACKSSQELKERLKAHPFLWYAARSLSPNIAKLGPKEFDSEFLRMTASPGSIESYQQAAEAHPYIDEQTYDECEAEEERWRCFTKGYGPLHLAAWFGARETLIQTLVDRGDDLEARTGNGQTPLHIAAEGDDFPHTLKRLLQCGSNVAVVDEDGRTPLSYAMIHGCLDSVKLLLDHGADISAVGEEDRLECVRENPEIAMFLAEELGVEMPADEEESDSE</sequence>
<evidence type="ECO:0000256" key="2">
    <source>
        <dbReference type="PROSITE-ProRule" id="PRU00023"/>
    </source>
</evidence>
<dbReference type="Gene3D" id="1.25.40.20">
    <property type="entry name" value="Ankyrin repeat-containing domain"/>
    <property type="match status" value="1"/>
</dbReference>
<dbReference type="PROSITE" id="PS50088">
    <property type="entry name" value="ANK_REPEAT"/>
    <property type="match status" value="3"/>
</dbReference>
<dbReference type="SMART" id="SM00248">
    <property type="entry name" value="ANK"/>
    <property type="match status" value="3"/>
</dbReference>
<dbReference type="Proteomes" id="UP000605986">
    <property type="component" value="Unassembled WGS sequence"/>
</dbReference>
<proteinExistence type="predicted"/>
<dbReference type="AlphaFoldDB" id="A0A8H4KVE8"/>
<dbReference type="InterPro" id="IPR056884">
    <property type="entry name" value="NPHP3-like_N"/>
</dbReference>
<dbReference type="InterPro" id="IPR002110">
    <property type="entry name" value="Ankyrin_rpt"/>
</dbReference>
<feature type="repeat" description="ANK" evidence="2">
    <location>
        <begin position="534"/>
        <end position="567"/>
    </location>
</feature>
<keyword evidence="5" id="KW-1185">Reference proteome</keyword>
<dbReference type="Pfam" id="PF24883">
    <property type="entry name" value="NPHP3_N"/>
    <property type="match status" value="1"/>
</dbReference>
<dbReference type="EMBL" id="JAADJG010000044">
    <property type="protein sequence ID" value="KAF4456881.1"/>
    <property type="molecule type" value="Genomic_DNA"/>
</dbReference>
<dbReference type="InterPro" id="IPR036770">
    <property type="entry name" value="Ankyrin_rpt-contain_sf"/>
</dbReference>
<dbReference type="SUPFAM" id="SSF48403">
    <property type="entry name" value="Ankyrin repeat"/>
    <property type="match status" value="1"/>
</dbReference>
<organism evidence="4 5">
    <name type="scientific">Fusarium austroafricanum</name>
    <dbReference type="NCBI Taxonomy" id="2364996"/>
    <lineage>
        <taxon>Eukaryota</taxon>
        <taxon>Fungi</taxon>
        <taxon>Dikarya</taxon>
        <taxon>Ascomycota</taxon>
        <taxon>Pezizomycotina</taxon>
        <taxon>Sordariomycetes</taxon>
        <taxon>Hypocreomycetidae</taxon>
        <taxon>Hypocreales</taxon>
        <taxon>Nectriaceae</taxon>
        <taxon>Fusarium</taxon>
        <taxon>Fusarium concolor species complex</taxon>
    </lineage>
</organism>
<dbReference type="InterPro" id="IPR027417">
    <property type="entry name" value="P-loop_NTPase"/>
</dbReference>
<dbReference type="PANTHER" id="PTHR10039">
    <property type="entry name" value="AMELOGENIN"/>
    <property type="match status" value="1"/>
</dbReference>
<accession>A0A8H4KVE8</accession>
<evidence type="ECO:0000313" key="4">
    <source>
        <dbReference type="EMBL" id="KAF4456881.1"/>
    </source>
</evidence>
<name>A0A8H4KVE8_9HYPO</name>
<feature type="repeat" description="ANK" evidence="2">
    <location>
        <begin position="568"/>
        <end position="600"/>
    </location>
</feature>
<gene>
    <name evidence="4" type="ORF">F53441_1092</name>
</gene>
<keyword evidence="2" id="KW-0040">ANK repeat</keyword>